<accession>A0A0P1IBR8</accession>
<organism evidence="1 2">
    <name type="scientific">Ruegeria denitrificans</name>
    <dbReference type="NCBI Taxonomy" id="1715692"/>
    <lineage>
        <taxon>Bacteria</taxon>
        <taxon>Pseudomonadati</taxon>
        <taxon>Pseudomonadota</taxon>
        <taxon>Alphaproteobacteria</taxon>
        <taxon>Rhodobacterales</taxon>
        <taxon>Roseobacteraceae</taxon>
        <taxon>Ruegeria</taxon>
    </lineage>
</organism>
<name>A0A0P1IBR8_9RHOB</name>
<dbReference type="AlphaFoldDB" id="A0A0P1IBR8"/>
<keyword evidence="2" id="KW-1185">Reference proteome</keyword>
<evidence type="ECO:0000313" key="2">
    <source>
        <dbReference type="Proteomes" id="UP000051260"/>
    </source>
</evidence>
<protein>
    <submittedName>
        <fullName evidence="1">Uncharacterized protein</fullName>
    </submittedName>
</protein>
<gene>
    <name evidence="1" type="ORF">RUE5091_02561</name>
</gene>
<sequence length="63" mass="6938">MPKINVLALFPEFVLAFASDFIRKSHVVGGLSSKRKIALHAKPPATSCWKGKSQGRSMFHSLL</sequence>
<reference evidence="2" key="1">
    <citation type="submission" date="2015-09" db="EMBL/GenBank/DDBJ databases">
        <authorList>
            <person name="Rodrigo-Torres L."/>
            <person name="Arahal D.R."/>
        </authorList>
    </citation>
    <scope>NUCLEOTIDE SEQUENCE [LARGE SCALE GENOMIC DNA]</scope>
    <source>
        <strain evidence="2">CECT 5091</strain>
    </source>
</reference>
<dbReference type="Proteomes" id="UP000051260">
    <property type="component" value="Unassembled WGS sequence"/>
</dbReference>
<evidence type="ECO:0000313" key="1">
    <source>
        <dbReference type="EMBL" id="CUK03905.1"/>
    </source>
</evidence>
<proteinExistence type="predicted"/>
<dbReference type="EMBL" id="CYUD01000007">
    <property type="protein sequence ID" value="CUK03905.1"/>
    <property type="molecule type" value="Genomic_DNA"/>
</dbReference>